<dbReference type="PIRSF" id="PIRSF010631">
    <property type="entry name" value="A-rhamnsds"/>
    <property type="match status" value="1"/>
</dbReference>
<name>A0A564SZB0_9FIRM</name>
<dbReference type="InterPro" id="IPR013737">
    <property type="entry name" value="Bac_rhamnosid_N"/>
</dbReference>
<evidence type="ECO:0000313" key="9">
    <source>
        <dbReference type="Proteomes" id="UP000363661"/>
    </source>
</evidence>
<feature type="domain" description="Bacterial alpha-L-rhamnosidase N-terminal" evidence="5">
    <location>
        <begin position="166"/>
        <end position="332"/>
    </location>
</feature>
<dbReference type="Pfam" id="PF17389">
    <property type="entry name" value="Bac_rhamnosid6H"/>
    <property type="match status" value="1"/>
</dbReference>
<evidence type="ECO:0000259" key="5">
    <source>
        <dbReference type="Pfam" id="PF08531"/>
    </source>
</evidence>
<organism evidence="8 9">
    <name type="scientific">[Ruminococcus] torques</name>
    <dbReference type="NCBI Taxonomy" id="33039"/>
    <lineage>
        <taxon>Bacteria</taxon>
        <taxon>Bacillati</taxon>
        <taxon>Bacillota</taxon>
        <taxon>Clostridia</taxon>
        <taxon>Lachnospirales</taxon>
        <taxon>Lachnospiraceae</taxon>
        <taxon>Mediterraneibacter</taxon>
    </lineage>
</organism>
<evidence type="ECO:0000313" key="8">
    <source>
        <dbReference type="EMBL" id="VUX00475.1"/>
    </source>
</evidence>
<dbReference type="AlphaFoldDB" id="A0A564SZB0"/>
<evidence type="ECO:0000256" key="2">
    <source>
        <dbReference type="ARBA" id="ARBA00012652"/>
    </source>
</evidence>
<gene>
    <name evidence="8" type="ORF">RTSSTS7063_00778</name>
</gene>
<dbReference type="InterPro" id="IPR035396">
    <property type="entry name" value="Bac_rhamnosid6H"/>
</dbReference>
<dbReference type="InterPro" id="IPR012341">
    <property type="entry name" value="6hp_glycosidase-like_sf"/>
</dbReference>
<keyword evidence="3" id="KW-0378">Hydrolase</keyword>
<comment type="catalytic activity">
    <reaction evidence="1">
        <text>Hydrolysis of terminal non-reducing alpha-L-rhamnose residues in alpha-L-rhamnosides.</text>
        <dbReference type="EC" id="3.2.1.40"/>
    </reaction>
</comment>
<dbReference type="Proteomes" id="UP000363661">
    <property type="component" value="Unassembled WGS sequence"/>
</dbReference>
<accession>A0A564SZB0</accession>
<dbReference type="SUPFAM" id="SSF48208">
    <property type="entry name" value="Six-hairpin glycosidases"/>
    <property type="match status" value="1"/>
</dbReference>
<feature type="domain" description="Alpha-L-rhamnosidase C-terminal" evidence="7">
    <location>
        <begin position="822"/>
        <end position="891"/>
    </location>
</feature>
<dbReference type="Pfam" id="PF25788">
    <property type="entry name" value="Ig_Rha78A_N"/>
    <property type="match status" value="1"/>
</dbReference>
<dbReference type="PANTHER" id="PTHR33307:SF6">
    <property type="entry name" value="ALPHA-RHAMNOSIDASE (EUROFUNG)-RELATED"/>
    <property type="match status" value="1"/>
</dbReference>
<dbReference type="InterPro" id="IPR008928">
    <property type="entry name" value="6-hairpin_glycosidase_sf"/>
</dbReference>
<dbReference type="InterPro" id="IPR013783">
    <property type="entry name" value="Ig-like_fold"/>
</dbReference>
<dbReference type="Pfam" id="PF17390">
    <property type="entry name" value="Bac_rhamnosid_C"/>
    <property type="match status" value="1"/>
</dbReference>
<evidence type="ECO:0000256" key="1">
    <source>
        <dbReference type="ARBA" id="ARBA00001445"/>
    </source>
</evidence>
<dbReference type="EC" id="3.2.1.40" evidence="2"/>
<evidence type="ECO:0000259" key="4">
    <source>
        <dbReference type="Pfam" id="PF05592"/>
    </source>
</evidence>
<reference evidence="8 9" key="1">
    <citation type="submission" date="2019-07" db="EMBL/GenBank/DDBJ databases">
        <authorList>
            <person name="Hibberd C M."/>
            <person name="Gehrig L. J."/>
            <person name="Chang H.-W."/>
            <person name="Venkatesh S."/>
        </authorList>
    </citation>
    <scope>NUCLEOTIDE SEQUENCE [LARGE SCALE GENOMIC DNA]</scope>
    <source>
        <strain evidence="8">Ruminococcus_torques_SSTS_Bg7063</strain>
    </source>
</reference>
<keyword evidence="9" id="KW-1185">Reference proteome</keyword>
<dbReference type="Gene3D" id="2.60.40.10">
    <property type="entry name" value="Immunoglobulins"/>
    <property type="match status" value="1"/>
</dbReference>
<protein>
    <recommendedName>
        <fullName evidence="2">alpha-L-rhamnosidase</fullName>
        <ecNumber evidence="2">3.2.1.40</ecNumber>
    </recommendedName>
</protein>
<sequence length="927" mass="105856">MQNALFSLKCEGQDSPVGIDTGTPILAWKVIQKGYPGRQKNFRILLSDQKENLSSLKNMLWDYKADVEENHVIYHGQELSSRSVYYWKVILTTDSGKTIESHTASFETGFLSPDCWEAQWINLSKEPLPMHQPEVNAEGEPLPVKFEEITFGPVHQVRKEFSVKKPVTHARLYMTAHGVYLPLLDGERIGQYELTPGHTMYRNQLFYQIYDITGSLTPGSHTIGAYIADGWYRGRMGFDGSNCQQGNELALLLQLELEYEDGTSDKVCSDDSFQVTEGAYIYADMMTGEKYDARLEKKDFFLNGYKNSDFRYAKVMEETYDNLRAQTGNHILVSEVLLPKNWYRLSEEEVMFDFGTCIAGRVRIQVSEEAGQEIRIEHSEVEGPGHSFTKNIITPYREQIETYICKGEPYEIYEPMFNYHGFRYVKISGLTGEINPDNFSAYVLGTEMERTSAFSCSDERVNQLQRNILRSQLSNMISIPTDCPQREKAGWTGDVQIYAATACFNQDAKNFFLHWLEDVRYCQSEDGQIPIIVPFLPGHARAFEGIGSSAGWSEVIIILPWVLYQYYGDPKILADFYDSMEKWVEYVRYTSSTENPEGLQNVTGERAEHLKYIWNTGFHFGDWLTPSVSMNPETGDVDLMQSAIMTMDIVPTFFYAYSCILMEQISHVLNKEERAGYYAKLYQKIKDAFQYEYINDDGTIKSNLQGIQVLALHTGLVEGKAKEKTIQKLVELIHENHDSLDTGFLSTPYLMDVLTEAGYKDLAWKLLYNEQFPSWLYEVKMGATSIWESWQGILPNGQISHVSMAHYAFGCIGDWMYRNILGIRSLAPGYKRILFSPDLHCGLTHAEGSYDSIHGFISCAWEIRKKDIFMTLTVPFNTEAQLSIPDASMESLTLNGKAVSCKDTNSQGIFLDLPAGNYQLTFQRETE</sequence>
<evidence type="ECO:0000259" key="6">
    <source>
        <dbReference type="Pfam" id="PF17389"/>
    </source>
</evidence>
<dbReference type="PANTHER" id="PTHR33307">
    <property type="entry name" value="ALPHA-RHAMNOSIDASE (EUROFUNG)"/>
    <property type="match status" value="1"/>
</dbReference>
<dbReference type="GO" id="GO:0030596">
    <property type="term" value="F:alpha-L-rhamnosidase activity"/>
    <property type="evidence" value="ECO:0007669"/>
    <property type="project" value="UniProtKB-EC"/>
</dbReference>
<dbReference type="Pfam" id="PF05592">
    <property type="entry name" value="Bac_rhamnosid"/>
    <property type="match status" value="1"/>
</dbReference>
<dbReference type="InterPro" id="IPR016007">
    <property type="entry name" value="Alpha_rhamnosid"/>
</dbReference>
<dbReference type="Gene3D" id="2.60.420.10">
    <property type="entry name" value="Maltose phosphorylase, domain 3"/>
    <property type="match status" value="1"/>
</dbReference>
<feature type="domain" description="Alpha-L-rhamnosidase six-hairpin glycosidase" evidence="6">
    <location>
        <begin position="450"/>
        <end position="820"/>
    </location>
</feature>
<evidence type="ECO:0000256" key="3">
    <source>
        <dbReference type="ARBA" id="ARBA00022801"/>
    </source>
</evidence>
<dbReference type="RefSeq" id="WP_144366612.1">
    <property type="nucleotide sequence ID" value="NZ_CABHNA010000038.1"/>
</dbReference>
<proteinExistence type="predicted"/>
<dbReference type="InterPro" id="IPR035398">
    <property type="entry name" value="Bac_rhamnosid_C"/>
</dbReference>
<evidence type="ECO:0000259" key="7">
    <source>
        <dbReference type="Pfam" id="PF17390"/>
    </source>
</evidence>
<dbReference type="Pfam" id="PF08531">
    <property type="entry name" value="Bac_rhamnosid_N"/>
    <property type="match status" value="1"/>
</dbReference>
<dbReference type="InterPro" id="IPR008902">
    <property type="entry name" value="Rhamnosid_concanavalin"/>
</dbReference>
<feature type="domain" description="Alpha-L-rhamnosidase concanavalin-like" evidence="4">
    <location>
        <begin position="344"/>
        <end position="444"/>
    </location>
</feature>
<dbReference type="Gene3D" id="2.60.120.260">
    <property type="entry name" value="Galactose-binding domain-like"/>
    <property type="match status" value="2"/>
</dbReference>
<dbReference type="GO" id="GO:0005975">
    <property type="term" value="P:carbohydrate metabolic process"/>
    <property type="evidence" value="ECO:0007669"/>
    <property type="project" value="InterPro"/>
</dbReference>
<dbReference type="Gene3D" id="1.50.10.10">
    <property type="match status" value="1"/>
</dbReference>
<dbReference type="EMBL" id="CABHNA010000038">
    <property type="protein sequence ID" value="VUX00475.1"/>
    <property type="molecule type" value="Genomic_DNA"/>
</dbReference>